<reference evidence="1" key="1">
    <citation type="journal article" date="2022" name="Plant J.">
        <title>Strategies of tolerance reflected in two North American maple genomes.</title>
        <authorList>
            <person name="McEvoy S.L."/>
            <person name="Sezen U.U."/>
            <person name="Trouern-Trend A."/>
            <person name="McMahon S.M."/>
            <person name="Schaberg P.G."/>
            <person name="Yang J."/>
            <person name="Wegrzyn J.L."/>
            <person name="Swenson N.G."/>
        </authorList>
    </citation>
    <scope>NUCLEOTIDE SEQUENCE</scope>
    <source>
        <strain evidence="1">NS2018</strain>
    </source>
</reference>
<comment type="caution">
    <text evidence="1">The sequence shown here is derived from an EMBL/GenBank/DDBJ whole genome shotgun (WGS) entry which is preliminary data.</text>
</comment>
<keyword evidence="2" id="KW-1185">Reference proteome</keyword>
<dbReference type="AlphaFoldDB" id="A0AA39TBD8"/>
<evidence type="ECO:0000313" key="2">
    <source>
        <dbReference type="Proteomes" id="UP001168877"/>
    </source>
</evidence>
<organism evidence="1 2">
    <name type="scientific">Acer saccharum</name>
    <name type="common">Sugar maple</name>
    <dbReference type="NCBI Taxonomy" id="4024"/>
    <lineage>
        <taxon>Eukaryota</taxon>
        <taxon>Viridiplantae</taxon>
        <taxon>Streptophyta</taxon>
        <taxon>Embryophyta</taxon>
        <taxon>Tracheophyta</taxon>
        <taxon>Spermatophyta</taxon>
        <taxon>Magnoliopsida</taxon>
        <taxon>eudicotyledons</taxon>
        <taxon>Gunneridae</taxon>
        <taxon>Pentapetalae</taxon>
        <taxon>rosids</taxon>
        <taxon>malvids</taxon>
        <taxon>Sapindales</taxon>
        <taxon>Sapindaceae</taxon>
        <taxon>Hippocastanoideae</taxon>
        <taxon>Acereae</taxon>
        <taxon>Acer</taxon>
    </lineage>
</organism>
<proteinExistence type="predicted"/>
<gene>
    <name evidence="1" type="ORF">LWI29_019148</name>
</gene>
<dbReference type="EMBL" id="JAUESC010000002">
    <property type="protein sequence ID" value="KAK0604763.1"/>
    <property type="molecule type" value="Genomic_DNA"/>
</dbReference>
<name>A0AA39TBD8_ACESA</name>
<protein>
    <submittedName>
        <fullName evidence="1">Uncharacterized protein</fullName>
    </submittedName>
</protein>
<evidence type="ECO:0000313" key="1">
    <source>
        <dbReference type="EMBL" id="KAK0604763.1"/>
    </source>
</evidence>
<accession>A0AA39TBD8</accession>
<sequence>MWLCRSPSIFKLDSKSPSSPPCKMPTRVEIGGLWWVFVQGQRTSLELLFTGNFAVHQSKAWIANLTGLLFAVELHNILDVLQRESRMAKSTDDLFAAGFAVHQSKSWTAKASGLYFALRAKSGQQKFVDSFRCVSW</sequence>
<reference evidence="1" key="2">
    <citation type="submission" date="2023-06" db="EMBL/GenBank/DDBJ databases">
        <authorList>
            <person name="Swenson N.G."/>
            <person name="Wegrzyn J.L."/>
            <person name="Mcevoy S.L."/>
        </authorList>
    </citation>
    <scope>NUCLEOTIDE SEQUENCE</scope>
    <source>
        <strain evidence="1">NS2018</strain>
        <tissue evidence="1">Leaf</tissue>
    </source>
</reference>
<dbReference type="Proteomes" id="UP001168877">
    <property type="component" value="Unassembled WGS sequence"/>
</dbReference>